<name>A0AB40CFS3_DIOCR</name>
<evidence type="ECO:0000256" key="1">
    <source>
        <dbReference type="SAM" id="MobiDB-lite"/>
    </source>
</evidence>
<sequence length="236" mass="26441">MAANGSGAGSSQVYVPPFNGDGYNLWSLNMETILLSRDLWGMVEKGYNEEEEDEHKRTENIKRNAKALCLIQQALDAKVLIRISQTRNAKKAWDILKGEFQGCTKNAAAQLHSHRQDFENTRMKTGEKVQDYISRVLTVVYHIRALGEELGDPAVVGKILRSLTPRFSHVVSSIIESKDLSSLTIEELSGFLRGHEGRLDVEHDHMEEKALYVKGGSPREHGGRGDRGRGRGYHRG</sequence>
<dbReference type="RefSeq" id="XP_039138810.1">
    <property type="nucleotide sequence ID" value="XM_039282876.1"/>
</dbReference>
<dbReference type="Proteomes" id="UP001515500">
    <property type="component" value="Chromosome 14"/>
</dbReference>
<dbReference type="PANTHER" id="PTHR35317">
    <property type="entry name" value="OS04G0629600 PROTEIN"/>
    <property type="match status" value="1"/>
</dbReference>
<feature type="region of interest" description="Disordered" evidence="1">
    <location>
        <begin position="211"/>
        <end position="236"/>
    </location>
</feature>
<dbReference type="Pfam" id="PF14223">
    <property type="entry name" value="Retrotran_gag_2"/>
    <property type="match status" value="1"/>
</dbReference>
<accession>A0AB40CFS3</accession>
<feature type="compositionally biased region" description="Basic and acidic residues" evidence="1">
    <location>
        <begin position="211"/>
        <end position="229"/>
    </location>
</feature>
<dbReference type="AlphaFoldDB" id="A0AB40CFS3"/>
<protein>
    <submittedName>
        <fullName evidence="3">Uncharacterized protein LOC120276143</fullName>
    </submittedName>
</protein>
<reference evidence="3" key="1">
    <citation type="submission" date="2025-08" db="UniProtKB">
        <authorList>
            <consortium name="RefSeq"/>
        </authorList>
    </citation>
    <scope>IDENTIFICATION</scope>
</reference>
<dbReference type="PANTHER" id="PTHR35317:SF35">
    <property type="entry name" value="DUF4219 DOMAIN-CONTAINING PROTEIN"/>
    <property type="match status" value="1"/>
</dbReference>
<gene>
    <name evidence="3" type="primary">LOC120276143</name>
</gene>
<keyword evidence="2" id="KW-1185">Reference proteome</keyword>
<dbReference type="GeneID" id="120276143"/>
<organism evidence="2 3">
    <name type="scientific">Dioscorea cayennensis subsp. rotundata</name>
    <name type="common">White Guinea yam</name>
    <name type="synonym">Dioscorea rotundata</name>
    <dbReference type="NCBI Taxonomy" id="55577"/>
    <lineage>
        <taxon>Eukaryota</taxon>
        <taxon>Viridiplantae</taxon>
        <taxon>Streptophyta</taxon>
        <taxon>Embryophyta</taxon>
        <taxon>Tracheophyta</taxon>
        <taxon>Spermatophyta</taxon>
        <taxon>Magnoliopsida</taxon>
        <taxon>Liliopsida</taxon>
        <taxon>Dioscoreales</taxon>
        <taxon>Dioscoreaceae</taxon>
        <taxon>Dioscorea</taxon>
    </lineage>
</organism>
<evidence type="ECO:0000313" key="3">
    <source>
        <dbReference type="RefSeq" id="XP_039138810.1"/>
    </source>
</evidence>
<evidence type="ECO:0000313" key="2">
    <source>
        <dbReference type="Proteomes" id="UP001515500"/>
    </source>
</evidence>
<proteinExistence type="predicted"/>